<organism evidence="2 3">
    <name type="scientific">Linum tenue</name>
    <dbReference type="NCBI Taxonomy" id="586396"/>
    <lineage>
        <taxon>Eukaryota</taxon>
        <taxon>Viridiplantae</taxon>
        <taxon>Streptophyta</taxon>
        <taxon>Embryophyta</taxon>
        <taxon>Tracheophyta</taxon>
        <taxon>Spermatophyta</taxon>
        <taxon>Magnoliopsida</taxon>
        <taxon>eudicotyledons</taxon>
        <taxon>Gunneridae</taxon>
        <taxon>Pentapetalae</taxon>
        <taxon>rosids</taxon>
        <taxon>fabids</taxon>
        <taxon>Malpighiales</taxon>
        <taxon>Linaceae</taxon>
        <taxon>Linum</taxon>
    </lineage>
</organism>
<dbReference type="EMBL" id="CAMGYJ010000002">
    <property type="protein sequence ID" value="CAI0380551.1"/>
    <property type="molecule type" value="Genomic_DNA"/>
</dbReference>
<name>A0AAV0H5K5_9ROSI</name>
<gene>
    <name evidence="2" type="ORF">LITE_LOCUS2730</name>
</gene>
<comment type="caution">
    <text evidence="2">The sequence shown here is derived from an EMBL/GenBank/DDBJ whole genome shotgun (WGS) entry which is preliminary data.</text>
</comment>
<evidence type="ECO:0000313" key="2">
    <source>
        <dbReference type="EMBL" id="CAI0380551.1"/>
    </source>
</evidence>
<reference evidence="2" key="1">
    <citation type="submission" date="2022-08" db="EMBL/GenBank/DDBJ databases">
        <authorList>
            <person name="Gutierrez-Valencia J."/>
        </authorList>
    </citation>
    <scope>NUCLEOTIDE SEQUENCE</scope>
</reference>
<sequence>MTRIAPQLLGGSSSPCFSRKSKAPRVTLKNRIRRPVIEPNRTEKSPENPSLPTPHNCFPNHQS</sequence>
<evidence type="ECO:0000313" key="3">
    <source>
        <dbReference type="Proteomes" id="UP001154282"/>
    </source>
</evidence>
<feature type="region of interest" description="Disordered" evidence="1">
    <location>
        <begin position="1"/>
        <end position="63"/>
    </location>
</feature>
<dbReference type="Proteomes" id="UP001154282">
    <property type="component" value="Unassembled WGS sequence"/>
</dbReference>
<proteinExistence type="predicted"/>
<feature type="compositionally biased region" description="Basic residues" evidence="1">
    <location>
        <begin position="19"/>
        <end position="34"/>
    </location>
</feature>
<dbReference type="AlphaFoldDB" id="A0AAV0H5K5"/>
<evidence type="ECO:0000256" key="1">
    <source>
        <dbReference type="SAM" id="MobiDB-lite"/>
    </source>
</evidence>
<accession>A0AAV0H5K5</accession>
<keyword evidence="3" id="KW-1185">Reference proteome</keyword>
<protein>
    <submittedName>
        <fullName evidence="2">Uncharacterized protein</fullName>
    </submittedName>
</protein>